<evidence type="ECO:0000313" key="2">
    <source>
        <dbReference type="Proteomes" id="UP001177021"/>
    </source>
</evidence>
<dbReference type="Proteomes" id="UP001177021">
    <property type="component" value="Unassembled WGS sequence"/>
</dbReference>
<protein>
    <submittedName>
        <fullName evidence="1">Uncharacterized protein</fullName>
    </submittedName>
</protein>
<dbReference type="EMBL" id="CASHSV030000513">
    <property type="protein sequence ID" value="CAJ2666325.1"/>
    <property type="molecule type" value="Genomic_DNA"/>
</dbReference>
<reference evidence="1" key="1">
    <citation type="submission" date="2023-10" db="EMBL/GenBank/DDBJ databases">
        <authorList>
            <person name="Rodriguez Cubillos JULIANA M."/>
            <person name="De Vega J."/>
        </authorList>
    </citation>
    <scope>NUCLEOTIDE SEQUENCE</scope>
</reference>
<proteinExistence type="predicted"/>
<accession>A0ACB0LCJ6</accession>
<comment type="caution">
    <text evidence="1">The sequence shown here is derived from an EMBL/GenBank/DDBJ whole genome shotgun (WGS) entry which is preliminary data.</text>
</comment>
<gene>
    <name evidence="1" type="ORF">MILVUS5_LOCUS31133</name>
</gene>
<keyword evidence="2" id="KW-1185">Reference proteome</keyword>
<organism evidence="1 2">
    <name type="scientific">Trifolium pratense</name>
    <name type="common">Red clover</name>
    <dbReference type="NCBI Taxonomy" id="57577"/>
    <lineage>
        <taxon>Eukaryota</taxon>
        <taxon>Viridiplantae</taxon>
        <taxon>Streptophyta</taxon>
        <taxon>Embryophyta</taxon>
        <taxon>Tracheophyta</taxon>
        <taxon>Spermatophyta</taxon>
        <taxon>Magnoliopsida</taxon>
        <taxon>eudicotyledons</taxon>
        <taxon>Gunneridae</taxon>
        <taxon>Pentapetalae</taxon>
        <taxon>rosids</taxon>
        <taxon>fabids</taxon>
        <taxon>Fabales</taxon>
        <taxon>Fabaceae</taxon>
        <taxon>Papilionoideae</taxon>
        <taxon>50 kb inversion clade</taxon>
        <taxon>NPAAA clade</taxon>
        <taxon>Hologalegina</taxon>
        <taxon>IRL clade</taxon>
        <taxon>Trifolieae</taxon>
        <taxon>Trifolium</taxon>
    </lineage>
</organism>
<name>A0ACB0LCJ6_TRIPR</name>
<sequence length="100" mass="11298">MTIEKAEYSQRYVASLSNQYPDVLCFRQCANEFYPQTVSLFHDSLNHLDDDPEIAKNEARNAGIGSTKCENALQAEQENSPPIHSLNLQKKKRIGVKENG</sequence>
<evidence type="ECO:0000313" key="1">
    <source>
        <dbReference type="EMBL" id="CAJ2666325.1"/>
    </source>
</evidence>